<organism evidence="1 2">
    <name type="scientific">Candidatus Thiodictyon syntrophicum</name>
    <dbReference type="NCBI Taxonomy" id="1166950"/>
    <lineage>
        <taxon>Bacteria</taxon>
        <taxon>Pseudomonadati</taxon>
        <taxon>Pseudomonadota</taxon>
        <taxon>Gammaproteobacteria</taxon>
        <taxon>Chromatiales</taxon>
        <taxon>Chromatiaceae</taxon>
        <taxon>Thiodictyon</taxon>
    </lineage>
</organism>
<evidence type="ECO:0000313" key="2">
    <source>
        <dbReference type="Proteomes" id="UP000232638"/>
    </source>
</evidence>
<name>A0A2K8UFU8_9GAMM</name>
<dbReference type="RefSeq" id="WP_100921671.1">
    <property type="nucleotide sequence ID" value="NZ_CP020370.1"/>
</dbReference>
<protein>
    <submittedName>
        <fullName evidence="1">Uncharacterized protein</fullName>
    </submittedName>
</protein>
<dbReference type="KEGG" id="tsy:THSYN_25745"/>
<sequence length="73" mass="7636">MHVATGTVVSGKVVLDQPGLDDGTGVYVLTRNAPAAPKLSTNELAELEAGLAEADRDETISGAEFFAQLRRHG</sequence>
<gene>
    <name evidence="1" type="ORF">THSYN_25745</name>
</gene>
<dbReference type="AlphaFoldDB" id="A0A2K8UFU8"/>
<proteinExistence type="predicted"/>
<keyword evidence="2" id="KW-1185">Reference proteome</keyword>
<evidence type="ECO:0000313" key="1">
    <source>
        <dbReference type="EMBL" id="AUB84001.1"/>
    </source>
</evidence>
<reference evidence="1 2" key="1">
    <citation type="submission" date="2017-03" db="EMBL/GenBank/DDBJ databases">
        <title>Complete genome sequence of Candidatus 'Thiodictyon syntrophicum' sp. nov. strain Cad16T, a photolithoautotroph purple sulfur bacterium isolated from an alpine meromictic lake.</title>
        <authorList>
            <person name="Luedin S.M."/>
            <person name="Pothier J.F."/>
            <person name="Danza F."/>
            <person name="Storelli N."/>
            <person name="Wittwer M."/>
            <person name="Tonolla M."/>
        </authorList>
    </citation>
    <scope>NUCLEOTIDE SEQUENCE [LARGE SCALE GENOMIC DNA]</scope>
    <source>
        <strain evidence="1 2">Cad16T</strain>
    </source>
</reference>
<dbReference type="EMBL" id="CP020370">
    <property type="protein sequence ID" value="AUB84001.1"/>
    <property type="molecule type" value="Genomic_DNA"/>
</dbReference>
<accession>A0A2K8UFU8</accession>
<dbReference type="Proteomes" id="UP000232638">
    <property type="component" value="Chromosome"/>
</dbReference>